<dbReference type="EMBL" id="CP018820">
    <property type="protein sequence ID" value="APR52074.1"/>
    <property type="molecule type" value="Genomic_DNA"/>
</dbReference>
<sequence>MYNSPIPSQAELPSSGQLIRSTVIAAVTAVALLVTIVLPAEYGVDPTGIGRALGFTDMGDIKRQLAEEAEADRKVDTAANDARSRAIIEAAASGRTIAPGQSADAPPAVDAAPGRTDRMSVTLKPGEGAEVKLVMKRGEKASFVWTVQGGAVNVDLHGDGGGQSISYEKKRGLSRGEGVITAAFNGNHGWYWRNRGDAEVTVLLETQGQYADIKRLI</sequence>
<evidence type="ECO:0000256" key="1">
    <source>
        <dbReference type="SAM" id="Phobius"/>
    </source>
</evidence>
<reference evidence="3 5" key="3">
    <citation type="submission" date="2018-07" db="EMBL/GenBank/DDBJ databases">
        <title>Genomic and Epidemiologic Investigation of an Indolent Hospital Outbreak.</title>
        <authorList>
            <person name="Johnson R.C."/>
            <person name="Deming C."/>
            <person name="Conlan S."/>
            <person name="Zellmer C.J."/>
            <person name="Michelin A.V."/>
            <person name="Lee-Lin S."/>
            <person name="Thomas P.J."/>
            <person name="Park M."/>
            <person name="Weingarten R.A."/>
            <person name="Less J."/>
            <person name="Dekker J.P."/>
            <person name="Frank K.M."/>
            <person name="Musser K.A."/>
            <person name="Mcquiston J.R."/>
            <person name="Henderson D.K."/>
            <person name="Lau A.F."/>
            <person name="Palmore T.N."/>
            <person name="Segre J.A."/>
        </authorList>
    </citation>
    <scope>NUCLEOTIDE SEQUENCE [LARGE SCALE GENOMIC DNA]</scope>
    <source>
        <strain evidence="3 5">SK-NIH.Env10_0317</strain>
    </source>
</reference>
<dbReference type="KEGG" id="skr:BRX40_06160"/>
<dbReference type="Proteomes" id="UP000185161">
    <property type="component" value="Chromosome"/>
</dbReference>
<protein>
    <submittedName>
        <fullName evidence="2">Transmembrane anchor protein</fullName>
    </submittedName>
</protein>
<dbReference type="GeneID" id="44132135"/>
<keyword evidence="1 2" id="KW-0812">Transmembrane</keyword>
<keyword evidence="1" id="KW-1133">Transmembrane helix</keyword>
<feature type="transmembrane region" description="Helical" evidence="1">
    <location>
        <begin position="18"/>
        <end position="38"/>
    </location>
</feature>
<reference evidence="2" key="1">
    <citation type="submission" date="2016-12" db="EMBL/GenBank/DDBJ databases">
        <title>Whole genome sequencing of Sphingomonas koreensis.</title>
        <authorList>
            <person name="Conlan S."/>
            <person name="Thomas P.J."/>
            <person name="Mullikin J."/>
            <person name="Palmore T.N."/>
            <person name="Frank K.M."/>
            <person name="Segre J.A."/>
        </authorList>
    </citation>
    <scope>NUCLEOTIDE SEQUENCE</scope>
    <source>
        <strain evidence="2">ABOJV</strain>
    </source>
</reference>
<keyword evidence="4" id="KW-1185">Reference proteome</keyword>
<accession>A0A1L6J861</accession>
<evidence type="ECO:0000313" key="5">
    <source>
        <dbReference type="Proteomes" id="UP000286681"/>
    </source>
</evidence>
<dbReference type="STRING" id="93064.BRX40_06160"/>
<evidence type="ECO:0000313" key="4">
    <source>
        <dbReference type="Proteomes" id="UP000185161"/>
    </source>
</evidence>
<dbReference type="RefSeq" id="WP_060977353.1">
    <property type="nucleotide sequence ID" value="NZ_CP018820.1"/>
</dbReference>
<gene>
    <name evidence="2" type="ORF">BRX40_06160</name>
    <name evidence="3" type="ORF">CA257_10895</name>
</gene>
<dbReference type="Proteomes" id="UP000286681">
    <property type="component" value="Unassembled WGS sequence"/>
</dbReference>
<evidence type="ECO:0000313" key="3">
    <source>
        <dbReference type="EMBL" id="RSV02993.1"/>
    </source>
</evidence>
<organism evidence="2 4">
    <name type="scientific">Sphingomonas koreensis</name>
    <dbReference type="NCBI Taxonomy" id="93064"/>
    <lineage>
        <taxon>Bacteria</taxon>
        <taxon>Pseudomonadati</taxon>
        <taxon>Pseudomonadota</taxon>
        <taxon>Alphaproteobacteria</taxon>
        <taxon>Sphingomonadales</taxon>
        <taxon>Sphingomonadaceae</taxon>
        <taxon>Sphingomonas</taxon>
    </lineage>
</organism>
<name>A0A1L6J861_9SPHN</name>
<proteinExistence type="predicted"/>
<dbReference type="AlphaFoldDB" id="A0A1L6J861"/>
<evidence type="ECO:0000313" key="2">
    <source>
        <dbReference type="EMBL" id="APR52074.1"/>
    </source>
</evidence>
<reference evidence="4" key="2">
    <citation type="submission" date="2016-12" db="EMBL/GenBank/DDBJ databases">
        <title>Whole genome sequencing of Sphingomonas sp. ABOJV.</title>
        <authorList>
            <person name="Conlan S."/>
            <person name="Thomas P.J."/>
            <person name="Mullikin J."/>
            <person name="Palmore T.N."/>
            <person name="Frank K.M."/>
            <person name="Segre J.A."/>
        </authorList>
    </citation>
    <scope>NUCLEOTIDE SEQUENCE [LARGE SCALE GENOMIC DNA]</scope>
    <source>
        <strain evidence="4">ABOJV</strain>
    </source>
</reference>
<dbReference type="OrthoDB" id="952847at2"/>
<dbReference type="EMBL" id="QQWO01000008">
    <property type="protein sequence ID" value="RSV02993.1"/>
    <property type="molecule type" value="Genomic_DNA"/>
</dbReference>
<keyword evidence="1" id="KW-0472">Membrane</keyword>